<evidence type="ECO:0000313" key="2">
    <source>
        <dbReference type="Proteomes" id="UP000284250"/>
    </source>
</evidence>
<reference evidence="1 2" key="1">
    <citation type="submission" date="2019-01" db="EMBL/GenBank/DDBJ databases">
        <title>Hymenobacter humicola sp. nov., isolated from soils in Antarctica.</title>
        <authorList>
            <person name="Sedlacek I."/>
            <person name="Holochova P."/>
            <person name="Kralova S."/>
            <person name="Pantucek R."/>
            <person name="Stankova E."/>
            <person name="Vrbovska V."/>
            <person name="Kristofova L."/>
            <person name="Svec P."/>
            <person name="Busse H.-J."/>
        </authorList>
    </citation>
    <scope>NUCLEOTIDE SEQUENCE [LARGE SCALE GENOMIC DNA]</scope>
    <source>
        <strain evidence="1 2">CCM 8852</strain>
    </source>
</reference>
<sequence>MAYAQGRWAVGNGHYVENTPLTFQLASSGGFNSVTLTADGVVIVQAPTINSFYWDSKAMNFEGMTFFGPTTWQLDNQGGPFVVYKKNNVYINIDFTYTGSAGNQVVQSFEDCIFINCSSLSAVHQAAFRECVLINSNFASVAHFRSGYIDASSSIKLMPTGLTSFRATASDVLSAQYAAEYVYDNSFANLPRIIIRSNIRGQVGIVGGALLSPADFALNYPDQFIDCINAEPFFNKPEKQDFTLRLESPHLSRAIGPKHLRYAASFYFGTEAAENETITGGGAGNTRLVGTADGQNVSLISASGLTRNAQAGLIVKPNSGGNFIGQIRSGRIRMGDVPIRLKAVRYAGGLNMNTDFPGTESGFQANQPEVFNNNVPKYTQPSAGSSGRNPNRLTYQMRWSTLPDPDAAADSDWQLNAVWLEFEWNQPPIWNNNPAVPKGNGSPDFDNLNPANTAVVALWVQMAVRVVNNYYR</sequence>
<protein>
    <submittedName>
        <fullName evidence="1">Uncharacterized protein</fullName>
    </submittedName>
</protein>
<gene>
    <name evidence="1" type="ORF">D0T11_18600</name>
</gene>
<proteinExistence type="predicted"/>
<evidence type="ECO:0000313" key="1">
    <source>
        <dbReference type="EMBL" id="RIY06451.1"/>
    </source>
</evidence>
<accession>A0A418QMT8</accession>
<dbReference type="EMBL" id="QYCN01000040">
    <property type="protein sequence ID" value="RIY06451.1"/>
    <property type="molecule type" value="Genomic_DNA"/>
</dbReference>
<comment type="caution">
    <text evidence="1">The sequence shown here is derived from an EMBL/GenBank/DDBJ whole genome shotgun (WGS) entry which is preliminary data.</text>
</comment>
<keyword evidence="2" id="KW-1185">Reference proteome</keyword>
<dbReference type="AlphaFoldDB" id="A0A418QMT8"/>
<organism evidence="1 2">
    <name type="scientific">Hymenobacter rubripertinctus</name>
    <dbReference type="NCBI Taxonomy" id="2029981"/>
    <lineage>
        <taxon>Bacteria</taxon>
        <taxon>Pseudomonadati</taxon>
        <taxon>Bacteroidota</taxon>
        <taxon>Cytophagia</taxon>
        <taxon>Cytophagales</taxon>
        <taxon>Hymenobacteraceae</taxon>
        <taxon>Hymenobacter</taxon>
    </lineage>
</organism>
<name>A0A418QMT8_9BACT</name>
<dbReference type="Proteomes" id="UP000284250">
    <property type="component" value="Unassembled WGS sequence"/>
</dbReference>